<organism evidence="9 10">
    <name type="scientific">Vagococcus zengguangii</name>
    <dbReference type="NCBI Taxonomy" id="2571750"/>
    <lineage>
        <taxon>Bacteria</taxon>
        <taxon>Bacillati</taxon>
        <taxon>Bacillota</taxon>
        <taxon>Bacilli</taxon>
        <taxon>Lactobacillales</taxon>
        <taxon>Enterococcaceae</taxon>
        <taxon>Vagococcus</taxon>
    </lineage>
</organism>
<dbReference type="HAMAP" id="MF_00201">
    <property type="entry name" value="RecO"/>
    <property type="match status" value="1"/>
</dbReference>
<dbReference type="InterPro" id="IPR042242">
    <property type="entry name" value="RecO_C"/>
</dbReference>
<dbReference type="InterPro" id="IPR012340">
    <property type="entry name" value="NA-bd_OB-fold"/>
</dbReference>
<dbReference type="AlphaFoldDB" id="A0A4D7CTN1"/>
<dbReference type="SUPFAM" id="SSF50249">
    <property type="entry name" value="Nucleic acid-binding proteins"/>
    <property type="match status" value="1"/>
</dbReference>
<evidence type="ECO:0000256" key="6">
    <source>
        <dbReference type="ARBA" id="ARBA00033409"/>
    </source>
</evidence>
<reference evidence="9 10" key="1">
    <citation type="submission" date="2019-04" db="EMBL/GenBank/DDBJ databases">
        <title>Vagococcus sp. nov., isolated from faeces of yaks (Bos grunniens).</title>
        <authorList>
            <person name="Ge Y."/>
        </authorList>
    </citation>
    <scope>NUCLEOTIDE SEQUENCE [LARGE SCALE GENOMIC DNA]</scope>
    <source>
        <strain evidence="9 10">MN-17</strain>
    </source>
</reference>
<feature type="domain" description="DNA replication/recombination mediator RecO N-terminal" evidence="8">
    <location>
        <begin position="6"/>
        <end position="81"/>
    </location>
</feature>
<evidence type="ECO:0000259" key="8">
    <source>
        <dbReference type="Pfam" id="PF11967"/>
    </source>
</evidence>
<dbReference type="NCBIfam" id="TIGR00613">
    <property type="entry name" value="reco"/>
    <property type="match status" value="1"/>
</dbReference>
<evidence type="ECO:0000256" key="2">
    <source>
        <dbReference type="ARBA" id="ARBA00021310"/>
    </source>
</evidence>
<dbReference type="Gene3D" id="1.20.1440.120">
    <property type="entry name" value="Recombination protein O, C-terminal domain"/>
    <property type="match status" value="1"/>
</dbReference>
<evidence type="ECO:0000256" key="1">
    <source>
        <dbReference type="ARBA" id="ARBA00007452"/>
    </source>
</evidence>
<keyword evidence="3 7" id="KW-0227">DNA damage</keyword>
<evidence type="ECO:0000313" key="9">
    <source>
        <dbReference type="EMBL" id="QCI86583.1"/>
    </source>
</evidence>
<dbReference type="PANTHER" id="PTHR33991">
    <property type="entry name" value="DNA REPAIR PROTEIN RECO"/>
    <property type="match status" value="1"/>
</dbReference>
<evidence type="ECO:0000313" key="10">
    <source>
        <dbReference type="Proteomes" id="UP000298615"/>
    </source>
</evidence>
<gene>
    <name evidence="7 9" type="primary">recO</name>
    <name evidence="9" type="ORF">FA707_06180</name>
</gene>
<dbReference type="GO" id="GO:0006302">
    <property type="term" value="P:double-strand break repair"/>
    <property type="evidence" value="ECO:0007669"/>
    <property type="project" value="TreeGrafter"/>
</dbReference>
<name>A0A4D7CTN1_9ENTE</name>
<dbReference type="SUPFAM" id="SSF57863">
    <property type="entry name" value="ArfGap/RecO-like zinc finger"/>
    <property type="match status" value="1"/>
</dbReference>
<dbReference type="InterPro" id="IPR022572">
    <property type="entry name" value="DNA_rep/recomb_RecO_N"/>
</dbReference>
<dbReference type="Pfam" id="PF11967">
    <property type="entry name" value="RecO_N"/>
    <property type="match status" value="1"/>
</dbReference>
<dbReference type="InterPro" id="IPR037278">
    <property type="entry name" value="ARFGAP/RecO"/>
</dbReference>
<keyword evidence="5 7" id="KW-0234">DNA repair</keyword>
<evidence type="ECO:0000256" key="7">
    <source>
        <dbReference type="HAMAP-Rule" id="MF_00201"/>
    </source>
</evidence>
<keyword evidence="10" id="KW-1185">Reference proteome</keyword>
<dbReference type="KEGG" id="vao:FA707_06180"/>
<dbReference type="Pfam" id="PF02565">
    <property type="entry name" value="RecO_C"/>
    <property type="match status" value="1"/>
</dbReference>
<keyword evidence="4 7" id="KW-0233">DNA recombination</keyword>
<dbReference type="Proteomes" id="UP000298615">
    <property type="component" value="Chromosome"/>
</dbReference>
<evidence type="ECO:0000256" key="3">
    <source>
        <dbReference type="ARBA" id="ARBA00022763"/>
    </source>
</evidence>
<dbReference type="Gene3D" id="2.40.50.140">
    <property type="entry name" value="Nucleic acid-binding proteins"/>
    <property type="match status" value="1"/>
</dbReference>
<dbReference type="EMBL" id="CP039712">
    <property type="protein sequence ID" value="QCI86583.1"/>
    <property type="molecule type" value="Genomic_DNA"/>
</dbReference>
<comment type="similarity">
    <text evidence="1 7">Belongs to the RecO family.</text>
</comment>
<accession>A0A4D7CTN1</accession>
<dbReference type="GO" id="GO:0043590">
    <property type="term" value="C:bacterial nucleoid"/>
    <property type="evidence" value="ECO:0007669"/>
    <property type="project" value="TreeGrafter"/>
</dbReference>
<dbReference type="GO" id="GO:0006310">
    <property type="term" value="P:DNA recombination"/>
    <property type="evidence" value="ECO:0007669"/>
    <property type="project" value="UniProtKB-UniRule"/>
</dbReference>
<sequence length="269" mass="31372">MSEVNEVNGLILFSKKHRDKDKLVKIFTEQQGKVMFFMRNAMKKNNPLTAATQPFSYGTYIGKINQDGLSFLNAAKNVESFRNIQQDIFLTAYATYILNLVDVAIDDQTYDPALYGFTRDILKLMDEGKDPEILTNIFEIQLLNRFGLEFEWIHCRICGEVHGKFDFSSAYLGVICEKDFYRDERRYHASPKAMHFIRMFSSISLEQIHSISLSAEVKQEIRRTIDMIYEEYVGIFLKSKKFIDDMSNWQNILLDKQTEKSDNPSKDID</sequence>
<comment type="function">
    <text evidence="7">Involved in DNA repair and RecF pathway recombination.</text>
</comment>
<dbReference type="InterPro" id="IPR003717">
    <property type="entry name" value="RecO"/>
</dbReference>
<proteinExistence type="inferred from homology"/>
<evidence type="ECO:0000256" key="5">
    <source>
        <dbReference type="ARBA" id="ARBA00023204"/>
    </source>
</evidence>
<evidence type="ECO:0000256" key="4">
    <source>
        <dbReference type="ARBA" id="ARBA00023172"/>
    </source>
</evidence>
<dbReference type="RefSeq" id="WP_136953414.1">
    <property type="nucleotide sequence ID" value="NZ_CP039712.1"/>
</dbReference>
<protein>
    <recommendedName>
        <fullName evidence="2 7">DNA repair protein RecO</fullName>
    </recommendedName>
    <alternativeName>
        <fullName evidence="6 7">Recombination protein O</fullName>
    </alternativeName>
</protein>
<dbReference type="PANTHER" id="PTHR33991:SF1">
    <property type="entry name" value="DNA REPAIR PROTEIN RECO"/>
    <property type="match status" value="1"/>
</dbReference>